<gene>
    <name evidence="1" type="ORF">NCTC7807_04087</name>
</gene>
<organism evidence="1 2">
    <name type="scientific">Streptomyces griseus</name>
    <dbReference type="NCBI Taxonomy" id="1911"/>
    <lineage>
        <taxon>Bacteria</taxon>
        <taxon>Bacillati</taxon>
        <taxon>Actinomycetota</taxon>
        <taxon>Actinomycetes</taxon>
        <taxon>Kitasatosporales</taxon>
        <taxon>Streptomycetaceae</taxon>
        <taxon>Streptomyces</taxon>
    </lineage>
</organism>
<sequence length="223" mass="23471">MPDRVPVRCPVCHRDHQYAPTAYPCRCGAPVVAPPALGAPARPLVHRVWEDSWITVRCGACGRQDRWPQPELDCGCGAVLALPVLSLPQAAGRAEPEVARHGRAPAWDPVALAVHWLERLGHREVRRLERRGTSAVGLRASGVLAEVETAARPVGARAVECLWLSGLAAGLPAVHFTGCGYTAEARERADAIGLALFALDASGTARPVSGAAGELVRGAGGEV</sequence>
<reference evidence="1 2" key="1">
    <citation type="submission" date="2018-06" db="EMBL/GenBank/DDBJ databases">
        <authorList>
            <consortium name="Pathogen Informatics"/>
            <person name="Doyle S."/>
        </authorList>
    </citation>
    <scope>NUCLEOTIDE SEQUENCE [LARGE SCALE GENOMIC DNA]</scope>
    <source>
        <strain evidence="1 2">NCTC7807</strain>
    </source>
</reference>
<protein>
    <recommendedName>
        <fullName evidence="3">Restriction endonuclease</fullName>
    </recommendedName>
</protein>
<dbReference type="AlphaFoldDB" id="A0A380P488"/>
<evidence type="ECO:0000313" key="2">
    <source>
        <dbReference type="Proteomes" id="UP000254150"/>
    </source>
</evidence>
<dbReference type="Proteomes" id="UP000254150">
    <property type="component" value="Unassembled WGS sequence"/>
</dbReference>
<dbReference type="GeneID" id="95068858"/>
<dbReference type="RefSeq" id="WP_115069177.1">
    <property type="nucleotide sequence ID" value="NZ_UHID01000007.1"/>
</dbReference>
<dbReference type="EMBL" id="UHID01000007">
    <property type="protein sequence ID" value="SUP60023.1"/>
    <property type="molecule type" value="Genomic_DNA"/>
</dbReference>
<name>A0A380P488_STRGR</name>
<accession>A0A380P488</accession>
<evidence type="ECO:0008006" key="3">
    <source>
        <dbReference type="Google" id="ProtNLM"/>
    </source>
</evidence>
<evidence type="ECO:0000313" key="1">
    <source>
        <dbReference type="EMBL" id="SUP60023.1"/>
    </source>
</evidence>
<proteinExistence type="predicted"/>